<dbReference type="PANTHER" id="PTHR44227">
    <property type="match status" value="1"/>
</dbReference>
<dbReference type="PROSITE" id="PS50005">
    <property type="entry name" value="TPR"/>
    <property type="match status" value="3"/>
</dbReference>
<organism evidence="4 5">
    <name type="scientific">Paraburkholderia metrosideri</name>
    <dbReference type="NCBI Taxonomy" id="580937"/>
    <lineage>
        <taxon>Bacteria</taxon>
        <taxon>Pseudomonadati</taxon>
        <taxon>Pseudomonadota</taxon>
        <taxon>Betaproteobacteria</taxon>
        <taxon>Burkholderiales</taxon>
        <taxon>Burkholderiaceae</taxon>
        <taxon>Paraburkholderia</taxon>
    </lineage>
</organism>
<feature type="repeat" description="TPR" evidence="3">
    <location>
        <begin position="322"/>
        <end position="355"/>
    </location>
</feature>
<dbReference type="Gene3D" id="1.25.40.10">
    <property type="entry name" value="Tetratricopeptide repeat domain"/>
    <property type="match status" value="5"/>
</dbReference>
<dbReference type="Pfam" id="PF13469">
    <property type="entry name" value="Sulfotransfer_3"/>
    <property type="match status" value="1"/>
</dbReference>
<gene>
    <name evidence="4" type="ORF">PQQ63_38365</name>
</gene>
<comment type="caution">
    <text evidence="4">The sequence shown here is derived from an EMBL/GenBank/DDBJ whole genome shotgun (WGS) entry which is preliminary data.</text>
</comment>
<dbReference type="Gene3D" id="3.40.50.300">
    <property type="entry name" value="P-loop containing nucleotide triphosphate hydrolases"/>
    <property type="match status" value="1"/>
</dbReference>
<dbReference type="SMART" id="SM00028">
    <property type="entry name" value="TPR"/>
    <property type="match status" value="10"/>
</dbReference>
<feature type="repeat" description="TPR" evidence="3">
    <location>
        <begin position="151"/>
        <end position="184"/>
    </location>
</feature>
<evidence type="ECO:0000313" key="5">
    <source>
        <dbReference type="Proteomes" id="UP001629432"/>
    </source>
</evidence>
<dbReference type="EMBL" id="JAQQCF010000083">
    <property type="protein sequence ID" value="MFM0642539.1"/>
    <property type="molecule type" value="Genomic_DNA"/>
</dbReference>
<keyword evidence="2 3" id="KW-0802">TPR repeat</keyword>
<dbReference type="Proteomes" id="UP001629432">
    <property type="component" value="Unassembled WGS sequence"/>
</dbReference>
<sequence>MSTPPSTPSQETLSIPEALSRAHAHWNAGQAEQAEQLCQRVLAAWPGQADALHLLGLMAHAYGNLDLALTHLRQACMAPHAPAVYSSNLAEMYRQKGLLAEGEEAARRAVAMDPALVSGWNNLGILLQEAGKFAESLVCLERVIALQPGWAEAHNNLANTSRRLGRMDRAEQHYRQALALSPAYAEAHSNLAFLLSTQGRYDEAAAVAQRAIELSPRLVDAYLNLAEVEVSRHRHEAALRALDMLAAFAPQHPAALVARAKALKQIERLDEALAFARQVVAIAPKSAEAHNTLAVVLQVLGQTDEALAQFEQAAHLPGAVAEEALVGRATLLMEAGRKDEAMAAFERALEAFPGSTQALAGRADARTFKSGDPDIAALEACLAEGERRSLTDRISAHFALGKAYLDIRDPARAFHHLDAGNRQKRATFTYDGAASGHWMKRIAEAFTPELYARLQGAGKPSALPVFIVGMPRSGTTLIEQIVSSHPQVTGAGELSALRLVVDGSGLFPEKLETLAGQGAAQFLGQLGQAYLSRVAPLAEGRARLVDKMPGNFLYAGLIPLILPGARVIHVRRDPVDTCLSCYTKLFGGEQQFTYNQSELGVFYRHYERLMAHWREVLPSERFIEVDYETVVDNLEGEARRLVDFLGLPWDAACLSFHDNRRVVRTASVNQVRQPIYKTSKGRWKAYAGYLAPLLEALGVDAP</sequence>
<accession>A0ABW9E6C9</accession>
<reference evidence="4 5" key="1">
    <citation type="journal article" date="2024" name="Chem. Sci.">
        <title>Discovery of megapolipeptins by genome mining of a Burkholderiales bacteria collection.</title>
        <authorList>
            <person name="Paulo B.S."/>
            <person name="Recchia M.J.J."/>
            <person name="Lee S."/>
            <person name="Fergusson C.H."/>
            <person name="Romanowski S.B."/>
            <person name="Hernandez A."/>
            <person name="Krull N."/>
            <person name="Liu D.Y."/>
            <person name="Cavanagh H."/>
            <person name="Bos A."/>
            <person name="Gray C.A."/>
            <person name="Murphy B.T."/>
            <person name="Linington R.G."/>
            <person name="Eustaquio A.S."/>
        </authorList>
    </citation>
    <scope>NUCLEOTIDE SEQUENCE [LARGE SCALE GENOMIC DNA]</scope>
    <source>
        <strain evidence="4 5">RL17-338-BIC-A</strain>
    </source>
</reference>
<dbReference type="InterPro" id="IPR052346">
    <property type="entry name" value="O-mannosyl-transferase_TMTC"/>
</dbReference>
<feature type="repeat" description="TPR" evidence="3">
    <location>
        <begin position="185"/>
        <end position="218"/>
    </location>
</feature>
<evidence type="ECO:0000313" key="4">
    <source>
        <dbReference type="EMBL" id="MFM0642539.1"/>
    </source>
</evidence>
<keyword evidence="1" id="KW-0677">Repeat</keyword>
<keyword evidence="5" id="KW-1185">Reference proteome</keyword>
<dbReference type="PANTHER" id="PTHR44227:SF3">
    <property type="entry name" value="PROTEIN O-MANNOSYL-TRANSFERASE TMTC4"/>
    <property type="match status" value="1"/>
</dbReference>
<proteinExistence type="predicted"/>
<evidence type="ECO:0000256" key="1">
    <source>
        <dbReference type="ARBA" id="ARBA00022737"/>
    </source>
</evidence>
<dbReference type="Pfam" id="PF13374">
    <property type="entry name" value="TPR_10"/>
    <property type="match status" value="1"/>
</dbReference>
<dbReference type="SUPFAM" id="SSF48452">
    <property type="entry name" value="TPR-like"/>
    <property type="match status" value="3"/>
</dbReference>
<evidence type="ECO:0000256" key="2">
    <source>
        <dbReference type="ARBA" id="ARBA00022803"/>
    </source>
</evidence>
<dbReference type="Pfam" id="PF13432">
    <property type="entry name" value="TPR_16"/>
    <property type="match status" value="3"/>
</dbReference>
<dbReference type="InterPro" id="IPR027417">
    <property type="entry name" value="P-loop_NTPase"/>
</dbReference>
<dbReference type="RefSeq" id="WP_408341171.1">
    <property type="nucleotide sequence ID" value="NZ_JAQQCF010000083.1"/>
</dbReference>
<dbReference type="InterPro" id="IPR011990">
    <property type="entry name" value="TPR-like_helical_dom_sf"/>
</dbReference>
<dbReference type="Pfam" id="PF13424">
    <property type="entry name" value="TPR_12"/>
    <property type="match status" value="1"/>
</dbReference>
<evidence type="ECO:0000256" key="3">
    <source>
        <dbReference type="PROSITE-ProRule" id="PRU00339"/>
    </source>
</evidence>
<name>A0ABW9E6C9_9BURK</name>
<dbReference type="SUPFAM" id="SSF52540">
    <property type="entry name" value="P-loop containing nucleoside triphosphate hydrolases"/>
    <property type="match status" value="1"/>
</dbReference>
<dbReference type="InterPro" id="IPR019734">
    <property type="entry name" value="TPR_rpt"/>
</dbReference>
<protein>
    <submittedName>
        <fullName evidence="4">Sulfotransferase</fullName>
    </submittedName>
</protein>
<dbReference type="PROSITE" id="PS50293">
    <property type="entry name" value="TPR_REGION"/>
    <property type="match status" value="2"/>
</dbReference>